<protein>
    <recommendedName>
        <fullName evidence="3">Acetoin utilization protein AcuC</fullName>
    </recommendedName>
</protein>
<keyword evidence="4" id="KW-0006">Acetoin catabolism</keyword>
<evidence type="ECO:0000313" key="6">
    <source>
        <dbReference type="EMBL" id="ODB96853.1"/>
    </source>
</evidence>
<accession>A0A1E2UQ21</accession>
<dbReference type="CDD" id="cd09994">
    <property type="entry name" value="HDAC_AcuC_like"/>
    <property type="match status" value="1"/>
</dbReference>
<gene>
    <name evidence="6" type="ORF">A3196_08830</name>
</gene>
<dbReference type="GO" id="GO:0004407">
    <property type="term" value="F:histone deacetylase activity"/>
    <property type="evidence" value="ECO:0007669"/>
    <property type="project" value="TreeGrafter"/>
</dbReference>
<keyword evidence="7" id="KW-1185">Reference proteome</keyword>
<dbReference type="PANTHER" id="PTHR10625:SF10">
    <property type="entry name" value="HISTONE DEACETYLASE HDAC1"/>
    <property type="match status" value="1"/>
</dbReference>
<comment type="pathway">
    <text evidence="1">Ketone degradation; acetoin degradation.</text>
</comment>
<evidence type="ECO:0000313" key="7">
    <source>
        <dbReference type="Proteomes" id="UP000094849"/>
    </source>
</evidence>
<reference evidence="6 7" key="1">
    <citation type="submission" date="2016-03" db="EMBL/GenBank/DDBJ databases">
        <title>Chemosynthetic sulphur-oxidizing symbionts of marine invertebrate animals are capable of nitrogen fixation.</title>
        <authorList>
            <person name="Petersen J.M."/>
            <person name="Kemper A."/>
            <person name="Gruber-Vodicka H."/>
            <person name="Cardini U."/>
            <person name="Geest Mvander."/>
            <person name="Kleiner M."/>
            <person name="Bulgheresi S."/>
            <person name="Fussmann M."/>
            <person name="Herbold C."/>
            <person name="Seah B.K.B."/>
            <person name="Antony C.Paul."/>
            <person name="Liu D."/>
            <person name="Belitz A."/>
            <person name="Weber M."/>
        </authorList>
    </citation>
    <scope>NUCLEOTIDE SEQUENCE [LARGE SCALE GENOMIC DNA]</scope>
    <source>
        <strain evidence="6">G_D</strain>
    </source>
</reference>
<dbReference type="UniPathway" id="UPA00040"/>
<dbReference type="SUPFAM" id="SSF52768">
    <property type="entry name" value="Arginase/deacetylase"/>
    <property type="match status" value="1"/>
</dbReference>
<dbReference type="RefSeq" id="WP_069013946.1">
    <property type="nucleotide sequence ID" value="NZ_LVJW01000003.1"/>
</dbReference>
<evidence type="ECO:0000259" key="5">
    <source>
        <dbReference type="Pfam" id="PF00850"/>
    </source>
</evidence>
<name>A0A1E2UQ21_9GAMM</name>
<dbReference type="Pfam" id="PF00850">
    <property type="entry name" value="Hist_deacetyl"/>
    <property type="match status" value="1"/>
</dbReference>
<dbReference type="Proteomes" id="UP000094849">
    <property type="component" value="Unassembled WGS sequence"/>
</dbReference>
<dbReference type="InterPro" id="IPR037138">
    <property type="entry name" value="His_deacetylse_dom_sf"/>
</dbReference>
<proteinExistence type="inferred from homology"/>
<dbReference type="PRINTS" id="PR01270">
    <property type="entry name" value="HDASUPER"/>
</dbReference>
<evidence type="ECO:0000256" key="4">
    <source>
        <dbReference type="ARBA" id="ARBA00022627"/>
    </source>
</evidence>
<dbReference type="InterPro" id="IPR000286">
    <property type="entry name" value="HDACs"/>
</dbReference>
<dbReference type="InterPro" id="IPR003085">
    <property type="entry name" value="AcuC"/>
</dbReference>
<dbReference type="InterPro" id="IPR023696">
    <property type="entry name" value="Ureohydrolase_dom_sf"/>
</dbReference>
<organism evidence="6 7">
    <name type="scientific">Candidatus Thiodiazotropha endoloripes</name>
    <dbReference type="NCBI Taxonomy" id="1818881"/>
    <lineage>
        <taxon>Bacteria</taxon>
        <taxon>Pseudomonadati</taxon>
        <taxon>Pseudomonadota</taxon>
        <taxon>Gammaproteobacteria</taxon>
        <taxon>Chromatiales</taxon>
        <taxon>Sedimenticolaceae</taxon>
        <taxon>Candidatus Thiodiazotropha</taxon>
    </lineage>
</organism>
<dbReference type="STRING" id="1818881.A3196_08830"/>
<evidence type="ECO:0000256" key="2">
    <source>
        <dbReference type="ARBA" id="ARBA00005947"/>
    </source>
</evidence>
<evidence type="ECO:0000256" key="3">
    <source>
        <dbReference type="ARBA" id="ARBA00020218"/>
    </source>
</evidence>
<dbReference type="Gene3D" id="3.40.800.20">
    <property type="entry name" value="Histone deacetylase domain"/>
    <property type="match status" value="1"/>
</dbReference>
<dbReference type="GO" id="GO:0045150">
    <property type="term" value="P:acetoin catabolic process"/>
    <property type="evidence" value="ECO:0007669"/>
    <property type="project" value="UniProtKB-UniPathway"/>
</dbReference>
<feature type="domain" description="Histone deacetylase" evidence="5">
    <location>
        <begin position="23"/>
        <end position="313"/>
    </location>
</feature>
<dbReference type="GO" id="GO:0040029">
    <property type="term" value="P:epigenetic regulation of gene expression"/>
    <property type="evidence" value="ECO:0007669"/>
    <property type="project" value="TreeGrafter"/>
</dbReference>
<dbReference type="AlphaFoldDB" id="A0A1E2UQ21"/>
<sequence length="317" mass="34241">MSKNPVTIYYGESLGRYGFGDGHPFGPDRIEAFWQETVKRGLDKQVTIATPQQCDDKPLLAFHTESYVSLVKRQSASGGGYLDQGDTPAFEGVYEAATTVVGSVLAGMNQMLSGDHPKVFVPIAGLHHAKRNSAAGFCVFNDAGVMIENLRLSQGISRIAYVDIDAHHGDGVFYAFESDPDLIFADIHEDGRYLYPGTGAVEERGKGAGKGRKLNLPLPPLADDEMFHKVWPMVEEFVRQAKPELIILQAGADSVEGDPITHMAFTPAAHAHAAASLSRIANEFCQGRFIALGGGGYNRTNLALAWNDVVNAMVESG</sequence>
<dbReference type="EMBL" id="LVJZ01000003">
    <property type="protein sequence ID" value="ODB96853.1"/>
    <property type="molecule type" value="Genomic_DNA"/>
</dbReference>
<dbReference type="InterPro" id="IPR023801">
    <property type="entry name" value="His_deacetylse_dom"/>
</dbReference>
<comment type="similarity">
    <text evidence="2">Belongs to the histone deacetylase family.</text>
</comment>
<evidence type="ECO:0000256" key="1">
    <source>
        <dbReference type="ARBA" id="ARBA00005101"/>
    </source>
</evidence>
<dbReference type="PANTHER" id="PTHR10625">
    <property type="entry name" value="HISTONE DEACETYLASE HDAC1-RELATED"/>
    <property type="match status" value="1"/>
</dbReference>
<dbReference type="OrthoDB" id="9808367at2"/>
<comment type="caution">
    <text evidence="6">The sequence shown here is derived from an EMBL/GenBank/DDBJ whole genome shotgun (WGS) entry which is preliminary data.</text>
</comment>